<accession>A0A0F7ICV2</accession>
<dbReference type="Gene3D" id="1.20.5.3310">
    <property type="match status" value="1"/>
</dbReference>
<proteinExistence type="predicted"/>
<keyword evidence="2" id="KW-0813">Transport</keyword>
<dbReference type="GO" id="GO:0016020">
    <property type="term" value="C:membrane"/>
    <property type="evidence" value="ECO:0007669"/>
    <property type="project" value="UniProtKB-ARBA"/>
</dbReference>
<dbReference type="Proteomes" id="UP000034723">
    <property type="component" value="Chromosome"/>
</dbReference>
<evidence type="ECO:0000256" key="3">
    <source>
        <dbReference type="ARBA" id="ARBA00022692"/>
    </source>
</evidence>
<dbReference type="InParanoid" id="A0A0F7ICV2"/>
<evidence type="ECO:0000313" key="8">
    <source>
        <dbReference type="EMBL" id="AKG90709.1"/>
    </source>
</evidence>
<keyword evidence="9" id="KW-1185">Reference proteome</keyword>
<dbReference type="AlphaFoldDB" id="A0A0F7ICV2"/>
<keyword evidence="3" id="KW-0812">Transmembrane</keyword>
<evidence type="ECO:0000256" key="5">
    <source>
        <dbReference type="ARBA" id="ARBA00022989"/>
    </source>
</evidence>
<evidence type="ECO:0000256" key="1">
    <source>
        <dbReference type="ARBA" id="ARBA00004167"/>
    </source>
</evidence>
<dbReference type="HOGENOM" id="CLU_179004_0_0_2"/>
<keyword evidence="4" id="KW-0653">Protein transport</keyword>
<evidence type="ECO:0000256" key="2">
    <source>
        <dbReference type="ARBA" id="ARBA00022448"/>
    </source>
</evidence>
<keyword evidence="5" id="KW-1133">Transmembrane helix</keyword>
<dbReference type="EMBL" id="CP011267">
    <property type="protein sequence ID" value="AKG90709.1"/>
    <property type="molecule type" value="Genomic_DNA"/>
</dbReference>
<dbReference type="InterPro" id="IPR003369">
    <property type="entry name" value="TatA/B/E"/>
</dbReference>
<protein>
    <submittedName>
        <fullName evidence="8">Sec-independent protein secretion pathway component</fullName>
    </submittedName>
</protein>
<dbReference type="KEGG" id="gah:GAH_02020"/>
<keyword evidence="6" id="KW-0811">Translocation</keyword>
<organism evidence="8 9">
    <name type="scientific">Geoglobus ahangari</name>
    <dbReference type="NCBI Taxonomy" id="113653"/>
    <lineage>
        <taxon>Archaea</taxon>
        <taxon>Methanobacteriati</taxon>
        <taxon>Methanobacteriota</taxon>
        <taxon>Archaeoglobi</taxon>
        <taxon>Archaeoglobales</taxon>
        <taxon>Archaeoglobaceae</taxon>
        <taxon>Geoglobus</taxon>
    </lineage>
</organism>
<dbReference type="Pfam" id="PF02416">
    <property type="entry name" value="TatA_B_E"/>
    <property type="match status" value="1"/>
</dbReference>
<dbReference type="RefSeq" id="WP_084632388.1">
    <property type="nucleotide sequence ID" value="NZ_CP011267.1"/>
</dbReference>
<evidence type="ECO:0000256" key="7">
    <source>
        <dbReference type="ARBA" id="ARBA00023136"/>
    </source>
</evidence>
<evidence type="ECO:0000256" key="4">
    <source>
        <dbReference type="ARBA" id="ARBA00022927"/>
    </source>
</evidence>
<keyword evidence="7" id="KW-0472">Membrane</keyword>
<reference evidence="8 9" key="1">
    <citation type="submission" date="2015-04" db="EMBL/GenBank/DDBJ databases">
        <title>The complete genome sequence of the hyperthermophilic, obligate iron-reducing archaeon Geoglobus ahangari strain 234T.</title>
        <authorList>
            <person name="Manzella M.P."/>
            <person name="Holmes D.E."/>
            <person name="Rocheleau J.M."/>
            <person name="Chung A."/>
            <person name="Reguera G."/>
            <person name="Kashefi K."/>
        </authorList>
    </citation>
    <scope>NUCLEOTIDE SEQUENCE [LARGE SCALE GENOMIC DNA]</scope>
    <source>
        <strain evidence="8 9">234</strain>
    </source>
</reference>
<gene>
    <name evidence="8" type="ORF">GAH_02020</name>
</gene>
<name>A0A0F7ICV2_9EURY</name>
<evidence type="ECO:0000313" key="9">
    <source>
        <dbReference type="Proteomes" id="UP000034723"/>
    </source>
</evidence>
<comment type="subcellular location">
    <subcellularLocation>
        <location evidence="1">Membrane</location>
        <topology evidence="1">Single-pass membrane protein</topology>
    </subcellularLocation>
</comment>
<dbReference type="GeneID" id="24804583"/>
<sequence>MFGWGEFGLVLLLALILLGPDNMVDMARKLGRLYGEYKVAKRRLELEIMYGINPPDEDILKRVEEIREKSIIESAKKGVGLEEPKGINNQANNIVKNREVEG</sequence>
<evidence type="ECO:0000256" key="6">
    <source>
        <dbReference type="ARBA" id="ARBA00023010"/>
    </source>
</evidence>
<dbReference type="GO" id="GO:0015031">
    <property type="term" value="P:protein transport"/>
    <property type="evidence" value="ECO:0007669"/>
    <property type="project" value="UniProtKB-KW"/>
</dbReference>
<dbReference type="OrthoDB" id="50540at2157"/>
<dbReference type="STRING" id="113653.GAH_02020"/>